<evidence type="ECO:0000259" key="5">
    <source>
        <dbReference type="PROSITE" id="PS51790"/>
    </source>
</evidence>
<dbReference type="PROSITE" id="PS51257">
    <property type="entry name" value="PROKAR_LIPOPROTEIN"/>
    <property type="match status" value="1"/>
</dbReference>
<feature type="chain" id="PRO_5003221452" description="Peptide methionine sulfoxide reductase MsrB" evidence="4">
    <location>
        <begin position="24"/>
        <end position="186"/>
    </location>
</feature>
<evidence type="ECO:0000313" key="6">
    <source>
        <dbReference type="EMBL" id="EFZ37625.1"/>
    </source>
</evidence>
<evidence type="ECO:0000313" key="7">
    <source>
        <dbReference type="Proteomes" id="UP000005580"/>
    </source>
</evidence>
<dbReference type="PROSITE" id="PS51790">
    <property type="entry name" value="MSRB"/>
    <property type="match status" value="1"/>
</dbReference>
<dbReference type="PANTHER" id="PTHR10173:SF59">
    <property type="entry name" value="PEPTIDE METHIONINE SULFOXIDE REDUCTASE MSRA_MSRB"/>
    <property type="match status" value="1"/>
</dbReference>
<comment type="caution">
    <text evidence="6">The sequence shown here is derived from an EMBL/GenBank/DDBJ whole genome shotgun (WGS) entry which is preliminary data.</text>
</comment>
<dbReference type="Gene3D" id="2.170.150.20">
    <property type="entry name" value="Peptide methionine sulfoxide reductase"/>
    <property type="match status" value="1"/>
</dbReference>
<feature type="signal peptide" evidence="4">
    <location>
        <begin position="1"/>
        <end position="23"/>
    </location>
</feature>
<keyword evidence="4" id="KW-0732">Signal</keyword>
<keyword evidence="7" id="KW-1185">Reference proteome</keyword>
<dbReference type="NCBIfam" id="TIGR00357">
    <property type="entry name" value="peptide-methionine (R)-S-oxide reductase MsrB"/>
    <property type="match status" value="1"/>
</dbReference>
<dbReference type="GO" id="GO:0033743">
    <property type="term" value="F:peptide-methionine (R)-S-oxide reductase activity"/>
    <property type="evidence" value="ECO:0007669"/>
    <property type="project" value="UniProtKB-UniRule"/>
</dbReference>
<dbReference type="PANTHER" id="PTHR10173">
    <property type="entry name" value="METHIONINE SULFOXIDE REDUCTASE"/>
    <property type="match status" value="1"/>
</dbReference>
<dbReference type="Pfam" id="PF01641">
    <property type="entry name" value="SelR"/>
    <property type="match status" value="1"/>
</dbReference>
<comment type="caution">
    <text evidence="3">Lacks conserved residue(s) required for the propagation of feature annotation.</text>
</comment>
<sequence length="186" mass="21004">MKCNVLKLSMSVAALFLMSCSVAKDNKTEKNMNLNGNMKFEKPADEELRKKLTPLQYEVTQHAATERPYDNEYDGEFRSGIYVDIVSGEPLFISSDKYDSGCGWPAFSRPIDDSLLVEITDRSHGMVRTEVRSRRSGSHLGHVFNDGPAKTGGMRYCINSASLRFIPEDKMESEGYGKYLKLLKKK</sequence>
<evidence type="ECO:0000256" key="2">
    <source>
        <dbReference type="ARBA" id="ARBA00048488"/>
    </source>
</evidence>
<dbReference type="Proteomes" id="UP000005580">
    <property type="component" value="Unassembled WGS sequence"/>
</dbReference>
<dbReference type="GO" id="GO:0030091">
    <property type="term" value="P:protein repair"/>
    <property type="evidence" value="ECO:0007669"/>
    <property type="project" value="InterPro"/>
</dbReference>
<comment type="catalytic activity">
    <reaction evidence="2 3">
        <text>L-methionyl-[protein] + [thioredoxin]-disulfide + H2O = L-methionyl-(R)-S-oxide-[protein] + [thioredoxin]-dithiol</text>
        <dbReference type="Rhea" id="RHEA:24164"/>
        <dbReference type="Rhea" id="RHEA-COMP:10698"/>
        <dbReference type="Rhea" id="RHEA-COMP:10700"/>
        <dbReference type="Rhea" id="RHEA-COMP:12313"/>
        <dbReference type="Rhea" id="RHEA-COMP:12314"/>
        <dbReference type="ChEBI" id="CHEBI:15377"/>
        <dbReference type="ChEBI" id="CHEBI:16044"/>
        <dbReference type="ChEBI" id="CHEBI:29950"/>
        <dbReference type="ChEBI" id="CHEBI:45764"/>
        <dbReference type="ChEBI" id="CHEBI:50058"/>
        <dbReference type="EC" id="1.8.4.12"/>
    </reaction>
</comment>
<protein>
    <recommendedName>
        <fullName evidence="3">Peptide methionine sulfoxide reductase MsrB</fullName>
        <ecNumber evidence="3">1.8.4.12</ecNumber>
    </recommendedName>
    <alternativeName>
        <fullName evidence="3">Peptide-methionine (R)-S-oxide reductase</fullName>
    </alternativeName>
</protein>
<dbReference type="AlphaFoldDB" id="E7RPI2"/>
<dbReference type="EMBL" id="AEPE02000003">
    <property type="protein sequence ID" value="EFZ37625.1"/>
    <property type="molecule type" value="Genomic_DNA"/>
</dbReference>
<dbReference type="HAMAP" id="MF_01400">
    <property type="entry name" value="MsrB"/>
    <property type="match status" value="1"/>
</dbReference>
<feature type="domain" description="MsrB" evidence="5">
    <location>
        <begin position="45"/>
        <end position="168"/>
    </location>
</feature>
<dbReference type="EC" id="1.8.4.12" evidence="3"/>
<name>E7RPI2_9BACT</name>
<dbReference type="InterPro" id="IPR011057">
    <property type="entry name" value="Mss4-like_sf"/>
</dbReference>
<comment type="similarity">
    <text evidence="3">Belongs to the MsrB Met sulfoxide reductase family.</text>
</comment>
<dbReference type="HOGENOM" id="CLU_031040_8_5_10"/>
<evidence type="ECO:0000256" key="4">
    <source>
        <dbReference type="SAM" id="SignalP"/>
    </source>
</evidence>
<reference evidence="6" key="1">
    <citation type="submission" date="2011-01" db="EMBL/GenBank/DDBJ databases">
        <authorList>
            <person name="Muzny D."/>
            <person name="Qin X."/>
            <person name="Buhay C."/>
            <person name="Dugan-Rocha S."/>
            <person name="Ding Y."/>
            <person name="Chen G."/>
            <person name="Hawes A."/>
            <person name="Holder M."/>
            <person name="Jhangiani S."/>
            <person name="Johnson A."/>
            <person name="Khan Z."/>
            <person name="Li Z."/>
            <person name="Liu W."/>
            <person name="Liu X."/>
            <person name="Perez L."/>
            <person name="Shen H."/>
            <person name="Wang Q."/>
            <person name="Watt J."/>
            <person name="Xi L."/>
            <person name="Xin Y."/>
            <person name="Zhou J."/>
            <person name="Deng J."/>
            <person name="Jiang H."/>
            <person name="Liu Y."/>
            <person name="Qu J."/>
            <person name="Song X.-Z."/>
            <person name="Zhang L."/>
            <person name="Villasana D."/>
            <person name="Johnson A."/>
            <person name="Liu J."/>
            <person name="Liyanage D."/>
            <person name="Lorensuhewa L."/>
            <person name="Robinson T."/>
            <person name="Song A."/>
            <person name="Song B.-B."/>
            <person name="Dinh H."/>
            <person name="Thornton R."/>
            <person name="Coyle M."/>
            <person name="Francisco L."/>
            <person name="Jackson L."/>
            <person name="Javaid M."/>
            <person name="Korchina V."/>
            <person name="Kovar C."/>
            <person name="Mata R."/>
            <person name="Mathew T."/>
            <person name="Ngo R."/>
            <person name="Nguyen L."/>
            <person name="Nguyen N."/>
            <person name="Okwuonu G."/>
            <person name="Ongeri F."/>
            <person name="Pham C."/>
            <person name="Simmons D."/>
            <person name="Wilczek-Boney K."/>
            <person name="Hale W."/>
            <person name="Jakkamsetti A."/>
            <person name="Pham P."/>
            <person name="Ruth R."/>
            <person name="San Lucas F."/>
            <person name="Warren J."/>
            <person name="Zhang J."/>
            <person name="Zhao Z."/>
            <person name="Zhou C."/>
            <person name="Zhu D."/>
            <person name="Lee S."/>
            <person name="Bess C."/>
            <person name="Blankenburg K."/>
            <person name="Forbes L."/>
            <person name="Fu Q."/>
            <person name="Gubbala S."/>
            <person name="Hirani K."/>
            <person name="Jayaseelan J.C."/>
            <person name="Lara F."/>
            <person name="Munidasa M."/>
            <person name="Palculict T."/>
            <person name="Patil S."/>
            <person name="Pu L.-L."/>
            <person name="Saada N."/>
            <person name="Tang L."/>
            <person name="Weissenberger G."/>
            <person name="Zhu Y."/>
            <person name="Hemphill L."/>
            <person name="Shang Y."/>
            <person name="Youmans B."/>
            <person name="Ayvaz T."/>
            <person name="Ross M."/>
            <person name="Santibanez J."/>
            <person name="Aqrawi P."/>
            <person name="Gross S."/>
            <person name="Joshi V."/>
            <person name="Fowler G."/>
            <person name="Nazareth L."/>
            <person name="Reid J."/>
            <person name="Worley K."/>
            <person name="Petrosino J."/>
            <person name="Highlander S."/>
            <person name="Gibbs R."/>
        </authorList>
    </citation>
    <scope>NUCLEOTIDE SEQUENCE [LARGE SCALE GENOMIC DNA]</scope>
    <source>
        <strain evidence="6">ATCC 33269</strain>
    </source>
</reference>
<dbReference type="STRING" id="28134.SAMN05444288_1902"/>
<proteinExistence type="inferred from homology"/>
<dbReference type="SUPFAM" id="SSF51316">
    <property type="entry name" value="Mss4-like"/>
    <property type="match status" value="1"/>
</dbReference>
<dbReference type="FunFam" id="2.170.150.20:FF:000003">
    <property type="entry name" value="Peptide methionine sulfoxide reductase MsrB"/>
    <property type="match status" value="1"/>
</dbReference>
<evidence type="ECO:0000256" key="3">
    <source>
        <dbReference type="HAMAP-Rule" id="MF_01400"/>
    </source>
</evidence>
<dbReference type="GO" id="GO:0006979">
    <property type="term" value="P:response to oxidative stress"/>
    <property type="evidence" value="ECO:0007669"/>
    <property type="project" value="InterPro"/>
</dbReference>
<evidence type="ECO:0000256" key="1">
    <source>
        <dbReference type="ARBA" id="ARBA00023002"/>
    </source>
</evidence>
<dbReference type="GO" id="GO:0005737">
    <property type="term" value="C:cytoplasm"/>
    <property type="evidence" value="ECO:0007669"/>
    <property type="project" value="TreeGrafter"/>
</dbReference>
<dbReference type="InterPro" id="IPR028427">
    <property type="entry name" value="Met_Sox_Rdtase_MsrB"/>
</dbReference>
<keyword evidence="1 3" id="KW-0560">Oxidoreductase</keyword>
<dbReference type="eggNOG" id="COG0229">
    <property type="taxonomic scope" value="Bacteria"/>
</dbReference>
<dbReference type="InterPro" id="IPR002579">
    <property type="entry name" value="Met_Sox_Rdtase_MsrB_dom"/>
</dbReference>
<organism evidence="6 7">
    <name type="scientific">Hoylesella oralis ATCC 33269</name>
    <dbReference type="NCBI Taxonomy" id="873533"/>
    <lineage>
        <taxon>Bacteria</taxon>
        <taxon>Pseudomonadati</taxon>
        <taxon>Bacteroidota</taxon>
        <taxon>Bacteroidia</taxon>
        <taxon>Bacteroidales</taxon>
        <taxon>Prevotellaceae</taxon>
        <taxon>Hoylesella</taxon>
    </lineage>
</organism>
<accession>E7RPI2</accession>
<feature type="active site" description="Nucleophile" evidence="3">
    <location>
        <position position="157"/>
    </location>
</feature>
<gene>
    <name evidence="3 6" type="primary">msrB</name>
    <name evidence="6" type="ORF">HMPREF0663_11083</name>
</gene>